<evidence type="ECO:0000313" key="3">
    <source>
        <dbReference type="Proteomes" id="UP000054976"/>
    </source>
</evidence>
<protein>
    <submittedName>
        <fullName evidence="2">Zinc dependent phospholipase C</fullName>
    </submittedName>
</protein>
<dbReference type="RefSeq" id="WP_059176683.1">
    <property type="nucleotide sequence ID" value="NZ_BCNO01000002.1"/>
</dbReference>
<dbReference type="Proteomes" id="UP000054976">
    <property type="component" value="Unassembled WGS sequence"/>
</dbReference>
<comment type="caution">
    <text evidence="2">The sequence shown here is derived from an EMBL/GenBank/DDBJ whole genome shotgun (WGS) entry which is preliminary data.</text>
</comment>
<feature type="domain" description="Phospholipase C/D" evidence="1">
    <location>
        <begin position="24"/>
        <end position="155"/>
    </location>
</feature>
<reference evidence="3" key="1">
    <citation type="submission" date="2016-01" db="EMBL/GenBank/DDBJ databases">
        <title>Draft genome sequence of Thermodesulfovibrio aggregans strain TGE-P1.</title>
        <authorList>
            <person name="Sekiguchi Y."/>
            <person name="Ohashi A."/>
            <person name="Matsuura N."/>
            <person name="Tourlousse M.D."/>
        </authorList>
    </citation>
    <scope>NUCLEOTIDE SEQUENCE [LARGE SCALE GENOMIC DNA]</scope>
    <source>
        <strain evidence="3">TGE-P1</strain>
    </source>
</reference>
<dbReference type="InterPro" id="IPR029002">
    <property type="entry name" value="PLPC/GPLD1"/>
</dbReference>
<gene>
    <name evidence="2" type="ORF">TAGGR_2124</name>
</gene>
<keyword evidence="3" id="KW-1185">Reference proteome</keyword>
<name>A0A0U9HR09_9BACT</name>
<dbReference type="AlphaFoldDB" id="A0A0U9HR09"/>
<organism evidence="2 3">
    <name type="scientific">Thermodesulfovibrio aggregans</name>
    <dbReference type="NCBI Taxonomy" id="86166"/>
    <lineage>
        <taxon>Bacteria</taxon>
        <taxon>Pseudomonadati</taxon>
        <taxon>Nitrospirota</taxon>
        <taxon>Thermodesulfovibrionia</taxon>
        <taxon>Thermodesulfovibrionales</taxon>
        <taxon>Thermodesulfovibrionaceae</taxon>
        <taxon>Thermodesulfovibrio</taxon>
    </lineage>
</organism>
<dbReference type="Pfam" id="PF00882">
    <property type="entry name" value="Zn_dep_PLPC"/>
    <property type="match status" value="1"/>
</dbReference>
<proteinExistence type="predicted"/>
<dbReference type="EMBL" id="BCNO01000002">
    <property type="protein sequence ID" value="GAQ95236.1"/>
    <property type="molecule type" value="Genomic_DNA"/>
</dbReference>
<evidence type="ECO:0000313" key="2">
    <source>
        <dbReference type="EMBL" id="GAQ95236.1"/>
    </source>
</evidence>
<dbReference type="STRING" id="86166.TAGGR_2124"/>
<evidence type="ECO:0000259" key="1">
    <source>
        <dbReference type="Pfam" id="PF00882"/>
    </source>
</evidence>
<accession>A0A0U9HR09</accession>
<sequence length="224" mass="26480">MSWLLLITIFVFLPETSYAWGPLTHTYLGSQILSFSGLVTMDIFRLIKHYKEYFIYGNIIPDIVIGKKYLPDEKNPHSWKTGFMLLNNAERPEEKSFAYGFLTHLAADAILHNEIREFNSFKHMIFEIKADRVVDRFYWFQIMSINKRVRKMSERFFEQILLNPVSIRTSKKIYRSLIFLSGFNKSDLKNSEMFNSFHLKSLTAMLDILNNRENSKIITLPPHH</sequence>
<dbReference type="OrthoDB" id="9786483at2"/>